<dbReference type="RefSeq" id="WP_112257169.1">
    <property type="nucleotide sequence ID" value="NZ_QMIG01000003.1"/>
</dbReference>
<evidence type="ECO:0000313" key="6">
    <source>
        <dbReference type="Proteomes" id="UP000250462"/>
    </source>
</evidence>
<dbReference type="EMBL" id="QMIG01000003">
    <property type="protein sequence ID" value="RAW17351.1"/>
    <property type="molecule type" value="Genomic_DNA"/>
</dbReference>
<dbReference type="Gene3D" id="3.40.50.720">
    <property type="entry name" value="NAD(P)-binding Rossmann-like Domain"/>
    <property type="match status" value="1"/>
</dbReference>
<evidence type="ECO:0000256" key="1">
    <source>
        <dbReference type="ARBA" id="ARBA00007637"/>
    </source>
</evidence>
<dbReference type="PANTHER" id="PTHR43103:SF5">
    <property type="entry name" value="4-EPIMERASE, PUTATIVE (AFU_ORTHOLOGUE AFUA_7G00360)-RELATED"/>
    <property type="match status" value="1"/>
</dbReference>
<dbReference type="Pfam" id="PF01370">
    <property type="entry name" value="Epimerase"/>
    <property type="match status" value="1"/>
</dbReference>
<dbReference type="GO" id="GO:0016491">
    <property type="term" value="F:oxidoreductase activity"/>
    <property type="evidence" value="ECO:0007669"/>
    <property type="project" value="UniProtKB-KW"/>
</dbReference>
<comment type="similarity">
    <text evidence="1">Belongs to the NAD(P)-dependent epimerase/dehydratase family.</text>
</comment>
<dbReference type="Proteomes" id="UP000250462">
    <property type="component" value="Unassembled WGS sequence"/>
</dbReference>
<protein>
    <submittedName>
        <fullName evidence="5">NAD(P)-dependent oxidoreductase</fullName>
    </submittedName>
</protein>
<comment type="caution">
    <text evidence="5">The sequence shown here is derived from an EMBL/GenBank/DDBJ whole genome shotgun (WGS) entry which is preliminary data.</text>
</comment>
<keyword evidence="6" id="KW-1185">Reference proteome</keyword>
<keyword evidence="3" id="KW-0520">NAD</keyword>
<dbReference type="PANTHER" id="PTHR43103">
    <property type="entry name" value="NUCLEOSIDE-DIPHOSPHATE-SUGAR EPIMERASE"/>
    <property type="match status" value="1"/>
</dbReference>
<organism evidence="5 6">
    <name type="scientific">Phytoactinopolyspora halophila</name>
    <dbReference type="NCBI Taxonomy" id="1981511"/>
    <lineage>
        <taxon>Bacteria</taxon>
        <taxon>Bacillati</taxon>
        <taxon>Actinomycetota</taxon>
        <taxon>Actinomycetes</taxon>
        <taxon>Jiangellales</taxon>
        <taxon>Jiangellaceae</taxon>
        <taxon>Phytoactinopolyspora</taxon>
    </lineage>
</organism>
<dbReference type="InterPro" id="IPR001509">
    <property type="entry name" value="Epimerase_deHydtase"/>
</dbReference>
<evidence type="ECO:0000259" key="4">
    <source>
        <dbReference type="Pfam" id="PF01370"/>
    </source>
</evidence>
<dbReference type="AlphaFoldDB" id="A0A329QYL4"/>
<sequence>MTEHVLITGAAGMIGRAAVRHFRSSGVTTTGLVLDDPGDVDVDRLVMGDVRDRQVLDKALEDVDAVVHLAALATPDSGMADEVFGVNTQATFTVLDAAGERGIRRATIASSINALGYRYGPHVVHPEYLPLDEALPTHAADAYSLSKHVDEATAAAMHRRHGMDVVALRFPMVGGFGEQDSLDARLPPAFDQLASEPGTGASDLWLYLEERDAARALALALTPAEPGAHVAFVAAPVTSVPYRTRDLLDAYYPDVPLRDGLAGRSAPVDLTRARTLLGFEAAHVAPMDVRDLPAGITTPASWPHRPARTGDR</sequence>
<name>A0A329QYL4_9ACTN</name>
<reference evidence="5 6" key="1">
    <citation type="submission" date="2018-06" db="EMBL/GenBank/DDBJ databases">
        <title>Phytoactinopolyspora halophila sp. nov., a novel halophilic actinomycete isolated from a saline soil in China.</title>
        <authorList>
            <person name="Tang S.-K."/>
        </authorList>
    </citation>
    <scope>NUCLEOTIDE SEQUENCE [LARGE SCALE GENOMIC DNA]</scope>
    <source>
        <strain evidence="5 6">YIM 96934</strain>
    </source>
</reference>
<dbReference type="SUPFAM" id="SSF51735">
    <property type="entry name" value="NAD(P)-binding Rossmann-fold domains"/>
    <property type="match status" value="1"/>
</dbReference>
<evidence type="ECO:0000313" key="5">
    <source>
        <dbReference type="EMBL" id="RAW17351.1"/>
    </source>
</evidence>
<dbReference type="OrthoDB" id="8770295at2"/>
<accession>A0A329QYL4</accession>
<proteinExistence type="inferred from homology"/>
<feature type="domain" description="NAD-dependent epimerase/dehydratase" evidence="4">
    <location>
        <begin position="5"/>
        <end position="222"/>
    </location>
</feature>
<keyword evidence="2" id="KW-0560">Oxidoreductase</keyword>
<evidence type="ECO:0000256" key="3">
    <source>
        <dbReference type="ARBA" id="ARBA00023027"/>
    </source>
</evidence>
<evidence type="ECO:0000256" key="2">
    <source>
        <dbReference type="ARBA" id="ARBA00023002"/>
    </source>
</evidence>
<gene>
    <name evidence="5" type="ORF">DPM12_04770</name>
</gene>
<dbReference type="InterPro" id="IPR036291">
    <property type="entry name" value="NAD(P)-bd_dom_sf"/>
</dbReference>